<comment type="caution">
    <text evidence="1">The sequence shown here is derived from an EMBL/GenBank/DDBJ whole genome shotgun (WGS) entry which is preliminary data.</text>
</comment>
<sequence>MTPPLKCFYFRKIKTDVIDIYGYFVFMYLRSSSRELRDTPPQRNKIQTINSHYKAAFLFYTNAIISFSRHFVKRVTFCFMHINFGNQLRRNLKQYKRKDRNTEIALT</sequence>
<keyword evidence="2" id="KW-1185">Reference proteome</keyword>
<gene>
    <name evidence="1" type="ORF">D0U04_03970</name>
</gene>
<organism evidence="1 2">
    <name type="scientific">Bacillus clarus</name>
    <dbReference type="NCBI Taxonomy" id="2338372"/>
    <lineage>
        <taxon>Bacteria</taxon>
        <taxon>Bacillati</taxon>
        <taxon>Bacillota</taxon>
        <taxon>Bacilli</taxon>
        <taxon>Bacillales</taxon>
        <taxon>Bacillaceae</taxon>
        <taxon>Bacillus</taxon>
        <taxon>Bacillus cereus group</taxon>
    </lineage>
</organism>
<proteinExistence type="predicted"/>
<name>A0ABX9KZA0_9BACI</name>
<accession>A0ABX9KZA0</accession>
<protein>
    <submittedName>
        <fullName evidence="1">Uncharacterized protein</fullName>
    </submittedName>
</protein>
<evidence type="ECO:0000313" key="2">
    <source>
        <dbReference type="Proteomes" id="UP000264294"/>
    </source>
</evidence>
<reference evidence="1 2" key="1">
    <citation type="submission" date="2018-08" db="EMBL/GenBank/DDBJ databases">
        <title>Bacillus clarus sp. nov. strain PS00077A.</title>
        <authorList>
            <person name="Mendez Acevedo M."/>
            <person name="Carroll L."/>
            <person name="Mukherjee M."/>
            <person name="Wiedmann M."/>
            <person name="Kovac J."/>
        </authorList>
    </citation>
    <scope>NUCLEOTIDE SEQUENCE [LARGE SCALE GENOMIC DNA]</scope>
    <source>
        <strain evidence="1 2">PS00077A</strain>
    </source>
</reference>
<evidence type="ECO:0000313" key="1">
    <source>
        <dbReference type="EMBL" id="RFT68040.1"/>
    </source>
</evidence>
<dbReference type="Proteomes" id="UP000264294">
    <property type="component" value="Unassembled WGS sequence"/>
</dbReference>
<dbReference type="EMBL" id="QVOD01000003">
    <property type="protein sequence ID" value="RFT68040.1"/>
    <property type="molecule type" value="Genomic_DNA"/>
</dbReference>